<feature type="compositionally biased region" description="Polar residues" evidence="1">
    <location>
        <begin position="94"/>
        <end position="106"/>
    </location>
</feature>
<organism evidence="2 3">
    <name type="scientific">Plakobranchus ocellatus</name>
    <dbReference type="NCBI Taxonomy" id="259542"/>
    <lineage>
        <taxon>Eukaryota</taxon>
        <taxon>Metazoa</taxon>
        <taxon>Spiralia</taxon>
        <taxon>Lophotrochozoa</taxon>
        <taxon>Mollusca</taxon>
        <taxon>Gastropoda</taxon>
        <taxon>Heterobranchia</taxon>
        <taxon>Euthyneura</taxon>
        <taxon>Panpulmonata</taxon>
        <taxon>Sacoglossa</taxon>
        <taxon>Placobranchoidea</taxon>
        <taxon>Plakobranchidae</taxon>
        <taxon>Plakobranchus</taxon>
    </lineage>
</organism>
<accession>A0AAV4AL85</accession>
<comment type="caution">
    <text evidence="2">The sequence shown here is derived from an EMBL/GenBank/DDBJ whole genome shotgun (WGS) entry which is preliminary data.</text>
</comment>
<feature type="region of interest" description="Disordered" evidence="1">
    <location>
        <begin position="70"/>
        <end position="108"/>
    </location>
</feature>
<dbReference type="AlphaFoldDB" id="A0AAV4AL85"/>
<dbReference type="Proteomes" id="UP000735302">
    <property type="component" value="Unassembled WGS sequence"/>
</dbReference>
<reference evidence="2 3" key="1">
    <citation type="journal article" date="2021" name="Elife">
        <title>Chloroplast acquisition without the gene transfer in kleptoplastic sea slugs, Plakobranchus ocellatus.</title>
        <authorList>
            <person name="Maeda T."/>
            <person name="Takahashi S."/>
            <person name="Yoshida T."/>
            <person name="Shimamura S."/>
            <person name="Takaki Y."/>
            <person name="Nagai Y."/>
            <person name="Toyoda A."/>
            <person name="Suzuki Y."/>
            <person name="Arimoto A."/>
            <person name="Ishii H."/>
            <person name="Satoh N."/>
            <person name="Nishiyama T."/>
            <person name="Hasebe M."/>
            <person name="Maruyama T."/>
            <person name="Minagawa J."/>
            <person name="Obokata J."/>
            <person name="Shigenobu S."/>
        </authorList>
    </citation>
    <scope>NUCLEOTIDE SEQUENCE [LARGE SCALE GENOMIC DNA]</scope>
</reference>
<dbReference type="EMBL" id="BLXT01003924">
    <property type="protein sequence ID" value="GFO08002.1"/>
    <property type="molecule type" value="Genomic_DNA"/>
</dbReference>
<proteinExistence type="predicted"/>
<sequence>MTHSFPPRMHCFDYKAEAATLVVDKLIRHCNKPKTFSNICRDCSPSTPKHKEDIPPSPLEAAHRYSRTVTKNGFTGDSWPPPNSRNESADTLVKQGSSMPQDTTETTLEEAKTYIKAAGRIRWTKEHPSFSAHE</sequence>
<evidence type="ECO:0000313" key="2">
    <source>
        <dbReference type="EMBL" id="GFO08002.1"/>
    </source>
</evidence>
<keyword evidence="3" id="KW-1185">Reference proteome</keyword>
<evidence type="ECO:0000256" key="1">
    <source>
        <dbReference type="SAM" id="MobiDB-lite"/>
    </source>
</evidence>
<evidence type="ECO:0000313" key="3">
    <source>
        <dbReference type="Proteomes" id="UP000735302"/>
    </source>
</evidence>
<gene>
    <name evidence="2" type="ORF">PoB_003450700</name>
</gene>
<name>A0AAV4AL85_9GAST</name>
<protein>
    <submittedName>
        <fullName evidence="2">Uncharacterized protein</fullName>
    </submittedName>
</protein>